<dbReference type="AlphaFoldDB" id="A0A9R1VDQ8"/>
<reference evidence="1 2" key="1">
    <citation type="journal article" date="2017" name="Nat. Commun.">
        <title>Genome assembly with in vitro proximity ligation data and whole-genome triplication in lettuce.</title>
        <authorList>
            <person name="Reyes-Chin-Wo S."/>
            <person name="Wang Z."/>
            <person name="Yang X."/>
            <person name="Kozik A."/>
            <person name="Arikit S."/>
            <person name="Song C."/>
            <person name="Xia L."/>
            <person name="Froenicke L."/>
            <person name="Lavelle D.O."/>
            <person name="Truco M.J."/>
            <person name="Xia R."/>
            <person name="Zhu S."/>
            <person name="Xu C."/>
            <person name="Xu H."/>
            <person name="Xu X."/>
            <person name="Cox K."/>
            <person name="Korf I."/>
            <person name="Meyers B.C."/>
            <person name="Michelmore R.W."/>
        </authorList>
    </citation>
    <scope>NUCLEOTIDE SEQUENCE [LARGE SCALE GENOMIC DNA]</scope>
    <source>
        <strain evidence="2">cv. Salinas</strain>
        <tissue evidence="1">Seedlings</tissue>
    </source>
</reference>
<proteinExistence type="predicted"/>
<organism evidence="1 2">
    <name type="scientific">Lactuca sativa</name>
    <name type="common">Garden lettuce</name>
    <dbReference type="NCBI Taxonomy" id="4236"/>
    <lineage>
        <taxon>Eukaryota</taxon>
        <taxon>Viridiplantae</taxon>
        <taxon>Streptophyta</taxon>
        <taxon>Embryophyta</taxon>
        <taxon>Tracheophyta</taxon>
        <taxon>Spermatophyta</taxon>
        <taxon>Magnoliopsida</taxon>
        <taxon>eudicotyledons</taxon>
        <taxon>Gunneridae</taxon>
        <taxon>Pentapetalae</taxon>
        <taxon>asterids</taxon>
        <taxon>campanulids</taxon>
        <taxon>Asterales</taxon>
        <taxon>Asteraceae</taxon>
        <taxon>Cichorioideae</taxon>
        <taxon>Cichorieae</taxon>
        <taxon>Lactucinae</taxon>
        <taxon>Lactuca</taxon>
    </lineage>
</organism>
<keyword evidence="2" id="KW-1185">Reference proteome</keyword>
<dbReference type="PANTHER" id="PTHR48221">
    <property type="entry name" value="ACYL-COA SYNTHETASE FAMILY PROTEIN"/>
    <property type="match status" value="1"/>
</dbReference>
<dbReference type="GO" id="GO:0010705">
    <property type="term" value="P:meiotic DNA double-strand break processing involved in reciprocal meiotic recombination"/>
    <property type="evidence" value="ECO:0000318"/>
    <property type="project" value="GO_Central"/>
</dbReference>
<gene>
    <name evidence="1" type="ORF">LSAT_V11C500280510</name>
</gene>
<evidence type="ECO:0000313" key="2">
    <source>
        <dbReference type="Proteomes" id="UP000235145"/>
    </source>
</evidence>
<dbReference type="Proteomes" id="UP000235145">
    <property type="component" value="Unassembled WGS sequence"/>
</dbReference>
<comment type="caution">
    <text evidence="1">The sequence shown here is derived from an EMBL/GenBank/DDBJ whole genome shotgun (WGS) entry which is preliminary data.</text>
</comment>
<evidence type="ECO:0000313" key="1">
    <source>
        <dbReference type="EMBL" id="KAJ0203399.1"/>
    </source>
</evidence>
<sequence>MSNLLELTGLFSRLASQIETGNGDTDNADQSDDVLVAALNQSLNLSEQSRVRVLDTALSLMCFTSPQVFDSVIEYSVNTIVSVLSSLIECEVLKSDKSEVLRIGGYISAHDCVRVMESCVDVLGKLTEHGGFIKVTFKYLLSKVFETFLITNVKPDFNIRIFAGMLSRSLLYAVVRVAVMRTQFQYTMQLTPVFNVQSTEEMSHALSKLVYYIPKTIPTNNQELQLRLLIWYLDPQTLLEDISQLLQEAIGRPFICLNDEFYEKLKWRSVIIFLALSPLFFIETRSLLHTWFLHTGLDSVLELQVGLVSMLLDLLSRPIYWGLSAEIGSKLPFSNAYFLSNHNLLRTFNEPLSYDGFLELVHKIKDSTPQTNTISMVDHKSTWSIAMNFPDWFYFASFLLSGRSFDYLQQTSSCSAAASWYISWILDPVTESVSGILAEKLSKLSKPLVINLSTIRIWLKEFQDVKAIDIQKNAMFRRITFGILIGSYSSITEDGFELLLHYVTTGIILRSTESQHTRLKEAVACACSVFNLTDIAERISDSVCDAREIAVEIICQIKLRVVKYLIKCVNSLLQFQIDQNNLLLYKDLHRRMLRWRNQGKDVFHGYKDLDDAINTISSKLLHS</sequence>
<protein>
    <submittedName>
        <fullName evidence="1">Uncharacterized protein</fullName>
    </submittedName>
</protein>
<dbReference type="PANTHER" id="PTHR48221:SF2">
    <property type="entry name" value="ACYL-COA SYNTHETASE FAMILY PROTEIN"/>
    <property type="match status" value="1"/>
</dbReference>
<name>A0A9R1VDQ8_LACSA</name>
<accession>A0A9R1VDQ8</accession>
<dbReference type="EMBL" id="NBSK02000005">
    <property type="protein sequence ID" value="KAJ0203399.1"/>
    <property type="molecule type" value="Genomic_DNA"/>
</dbReference>